<reference evidence="5 6" key="1">
    <citation type="submission" date="2020-04" db="EMBL/GenBank/DDBJ databases">
        <title>Gordonia sp. nov. TBRC 11910.</title>
        <authorList>
            <person name="Suriyachadkun C."/>
        </authorList>
    </citation>
    <scope>NUCLEOTIDE SEQUENCE [LARGE SCALE GENOMIC DNA]</scope>
    <source>
        <strain evidence="5 6">TBRC 11910</strain>
    </source>
</reference>
<organism evidence="5 6">
    <name type="scientific">Gordonia asplenii</name>
    <dbReference type="NCBI Taxonomy" id="2725283"/>
    <lineage>
        <taxon>Bacteria</taxon>
        <taxon>Bacillati</taxon>
        <taxon>Actinomycetota</taxon>
        <taxon>Actinomycetes</taxon>
        <taxon>Mycobacteriales</taxon>
        <taxon>Gordoniaceae</taxon>
        <taxon>Gordonia</taxon>
    </lineage>
</organism>
<evidence type="ECO:0000256" key="3">
    <source>
        <dbReference type="ARBA" id="ARBA00023002"/>
    </source>
</evidence>
<dbReference type="GO" id="GO:0016020">
    <property type="term" value="C:membrane"/>
    <property type="evidence" value="ECO:0007669"/>
    <property type="project" value="InterPro"/>
</dbReference>
<evidence type="ECO:0000256" key="2">
    <source>
        <dbReference type="ARBA" id="ARBA00022827"/>
    </source>
</evidence>
<keyword evidence="6" id="KW-1185">Reference proteome</keyword>
<name>A0A848L436_9ACTN</name>
<evidence type="ECO:0000313" key="6">
    <source>
        <dbReference type="Proteomes" id="UP000550729"/>
    </source>
</evidence>
<dbReference type="Gene3D" id="1.10.45.10">
    <property type="entry name" value="Vanillyl-alcohol Oxidase, Chain A, domain 4"/>
    <property type="match status" value="1"/>
</dbReference>
<dbReference type="GO" id="GO:0003885">
    <property type="term" value="F:D-arabinono-1,4-lactone oxidase activity"/>
    <property type="evidence" value="ECO:0007669"/>
    <property type="project" value="InterPro"/>
</dbReference>
<dbReference type="Gene3D" id="3.30.43.10">
    <property type="entry name" value="Uridine Diphospho-n-acetylenolpyruvylglucosamine Reductase, domain 2"/>
    <property type="match status" value="1"/>
</dbReference>
<dbReference type="PROSITE" id="PS51387">
    <property type="entry name" value="FAD_PCMH"/>
    <property type="match status" value="1"/>
</dbReference>
<dbReference type="Pfam" id="PF01565">
    <property type="entry name" value="FAD_binding_4"/>
    <property type="match status" value="1"/>
</dbReference>
<dbReference type="PIRSF" id="PIRSF000136">
    <property type="entry name" value="LGO_GLO"/>
    <property type="match status" value="1"/>
</dbReference>
<dbReference type="AlphaFoldDB" id="A0A848L436"/>
<dbReference type="InterPro" id="IPR016169">
    <property type="entry name" value="FAD-bd_PCMH_sub2"/>
</dbReference>
<dbReference type="EMBL" id="JABBNB010000027">
    <property type="protein sequence ID" value="NMO03815.1"/>
    <property type="molecule type" value="Genomic_DNA"/>
</dbReference>
<dbReference type="PANTHER" id="PTHR43762:SF1">
    <property type="entry name" value="D-ARABINONO-1,4-LACTONE OXIDASE"/>
    <property type="match status" value="1"/>
</dbReference>
<keyword evidence="2" id="KW-0274">FAD</keyword>
<dbReference type="InterPro" id="IPR006094">
    <property type="entry name" value="Oxid_FAD_bind_N"/>
</dbReference>
<dbReference type="InterPro" id="IPR016167">
    <property type="entry name" value="FAD-bd_PCMH_sub1"/>
</dbReference>
<protein>
    <submittedName>
        <fullName evidence="5">FAD-binding protein</fullName>
    </submittedName>
</protein>
<dbReference type="InterPro" id="IPR016164">
    <property type="entry name" value="FAD-linked_Oxase-like_C"/>
</dbReference>
<dbReference type="GO" id="GO:0071949">
    <property type="term" value="F:FAD binding"/>
    <property type="evidence" value="ECO:0007669"/>
    <property type="project" value="InterPro"/>
</dbReference>
<keyword evidence="1" id="KW-0285">Flavoprotein</keyword>
<dbReference type="InterPro" id="IPR016166">
    <property type="entry name" value="FAD-bd_PCMH"/>
</dbReference>
<dbReference type="Gene3D" id="3.30.70.2520">
    <property type="match status" value="1"/>
</dbReference>
<dbReference type="PANTHER" id="PTHR43762">
    <property type="entry name" value="L-GULONOLACTONE OXIDASE"/>
    <property type="match status" value="1"/>
</dbReference>
<dbReference type="SUPFAM" id="SSF56176">
    <property type="entry name" value="FAD-binding/transporter-associated domain-like"/>
    <property type="match status" value="1"/>
</dbReference>
<dbReference type="Pfam" id="PF04030">
    <property type="entry name" value="ALO"/>
    <property type="match status" value="1"/>
</dbReference>
<evidence type="ECO:0000259" key="4">
    <source>
        <dbReference type="PROSITE" id="PS51387"/>
    </source>
</evidence>
<dbReference type="InterPro" id="IPR007173">
    <property type="entry name" value="ALO_C"/>
</dbReference>
<dbReference type="NCBIfam" id="TIGR01679">
    <property type="entry name" value="bact_FAD_ox"/>
    <property type="match status" value="1"/>
</dbReference>
<proteinExistence type="predicted"/>
<comment type="caution">
    <text evidence="5">The sequence shown here is derived from an EMBL/GenBank/DDBJ whole genome shotgun (WGS) entry which is preliminary data.</text>
</comment>
<dbReference type="InterPro" id="IPR016171">
    <property type="entry name" value="Vanillyl_alc_oxidase_C-sub2"/>
</dbReference>
<dbReference type="InterPro" id="IPR036318">
    <property type="entry name" value="FAD-bd_PCMH-like_sf"/>
</dbReference>
<gene>
    <name evidence="5" type="ORF">HH308_21600</name>
</gene>
<dbReference type="GO" id="GO:0080049">
    <property type="term" value="F:L-gulono-1,4-lactone dehydrogenase activity"/>
    <property type="evidence" value="ECO:0007669"/>
    <property type="project" value="TreeGrafter"/>
</dbReference>
<keyword evidence="3" id="KW-0560">Oxidoreductase</keyword>
<dbReference type="Proteomes" id="UP000550729">
    <property type="component" value="Unassembled WGS sequence"/>
</dbReference>
<dbReference type="InterPro" id="IPR010031">
    <property type="entry name" value="FAD_lactone_oxidase-like"/>
</dbReference>
<dbReference type="SUPFAM" id="SSF55103">
    <property type="entry name" value="FAD-linked oxidases, C-terminal domain"/>
    <property type="match status" value="1"/>
</dbReference>
<sequence length="429" mass="46752">MWTNWAGDQTCNPSKIARPATVDEVSRLVTEAASRGQTVRVVGAGHSFGGNVLTDGTLLSLDNLSGIHHADPATGLVRIGAGTRLHELNRLLDAHGLAMPNLGDINVQSAAGAISTATHGTGRKLGNLATTVESIELVKADGSIVELSSGDDLRAARVSVGALGVITAYTLRTVPSFRLREERTKMPLAQVLAELDEHVDGNDHFQFFVFPHARDVLAKLLNRSTAPANPPSRAAEYIRDIVVENRALDAMSKVGRRWPTQIPRLNRTLTAIASSSSRVDVSHRVFSSPRTAARFTESEWAVPRAACGEVFRAIQAEIDSQGLAVNFPLEVRFVAADEASLLSPSFGRETAYIAVHMYEGMPWKPYFEAVQRIATEHGGRPHWGKRHSLDAAALAEVYPEWETFQTVRRAYDPDGVFANDHIRRIFGVE</sequence>
<dbReference type="Gene3D" id="3.30.465.10">
    <property type="match status" value="1"/>
</dbReference>
<evidence type="ECO:0000313" key="5">
    <source>
        <dbReference type="EMBL" id="NMO03815.1"/>
    </source>
</evidence>
<feature type="domain" description="FAD-binding PCMH-type" evidence="4">
    <location>
        <begin position="9"/>
        <end position="176"/>
    </location>
</feature>
<accession>A0A848L436</accession>
<evidence type="ECO:0000256" key="1">
    <source>
        <dbReference type="ARBA" id="ARBA00022630"/>
    </source>
</evidence>
<dbReference type="RefSeq" id="WP_170196324.1">
    <property type="nucleotide sequence ID" value="NZ_JABBNB010000027.1"/>
</dbReference>